<organism evidence="9 10">
    <name type="scientific">Panagrellus redivivus</name>
    <name type="common">Microworm</name>
    <dbReference type="NCBI Taxonomy" id="6233"/>
    <lineage>
        <taxon>Eukaryota</taxon>
        <taxon>Metazoa</taxon>
        <taxon>Ecdysozoa</taxon>
        <taxon>Nematoda</taxon>
        <taxon>Chromadorea</taxon>
        <taxon>Rhabditida</taxon>
        <taxon>Tylenchina</taxon>
        <taxon>Panagrolaimomorpha</taxon>
        <taxon>Panagrolaimoidea</taxon>
        <taxon>Panagrolaimidae</taxon>
        <taxon>Panagrellus</taxon>
    </lineage>
</organism>
<reference evidence="9" key="1">
    <citation type="journal article" date="2013" name="Genetics">
        <title>The draft genome and transcriptome of Panagrellus redivivus are shaped by the harsh demands of a free-living lifestyle.</title>
        <authorList>
            <person name="Srinivasan J."/>
            <person name="Dillman A.R."/>
            <person name="Macchietto M.G."/>
            <person name="Heikkinen L."/>
            <person name="Lakso M."/>
            <person name="Fracchia K.M."/>
            <person name="Antoshechkin I."/>
            <person name="Mortazavi A."/>
            <person name="Wong G."/>
            <person name="Sternberg P.W."/>
        </authorList>
    </citation>
    <scope>NUCLEOTIDE SEQUENCE [LARGE SCALE GENOMIC DNA]</scope>
    <source>
        <strain evidence="9">MT8872</strain>
    </source>
</reference>
<sequence>MVLLFNSQKGWPPKQFLQCKSIGSNETEKDLTTKTEIQPVKYMAWAVGPCAWAPYILVCPVVENPANFAISDLSYFSNEVAIPHRKAVTENLGLVACFSPLFYFERWQVMFPSLEIYRQFGISRQVYYLQSIREEIYDLLMAYKRTGAVDVETWSTMELGDSYDGSEYEDPNTELEWRNQAGAHTDCYLKYRESAEFILISDIDDVLIPRHHEHYLDELHMLLAQHPMASGFSYVRFNTAFQSERGPFGFSLNNELESARISMIQREDGKSFVRTKAVETVWIHWPATVKKDYKMVTTDDAFNFMVHLRNWTASSEPKSINVSSLLYKTSLPLHNFIRSERLAELSKESKDFIETYAKAEFAALPADSVYYKLIEQCYNDMFYSKGRQVTTCPGPARCKFPNNLKGIGCAIANSKTKHELINRNVVVHQMEDEKHMIIKADGCQ</sequence>
<dbReference type="EC" id="2.4.1.-" evidence="8"/>
<dbReference type="GO" id="GO:0016020">
    <property type="term" value="C:membrane"/>
    <property type="evidence" value="ECO:0007669"/>
    <property type="project" value="UniProtKB-SubCell"/>
</dbReference>
<keyword evidence="5" id="KW-0812">Transmembrane</keyword>
<evidence type="ECO:0000256" key="8">
    <source>
        <dbReference type="RuleBase" id="RU366017"/>
    </source>
</evidence>
<dbReference type="GO" id="GO:0016757">
    <property type="term" value="F:glycosyltransferase activity"/>
    <property type="evidence" value="ECO:0007669"/>
    <property type="project" value="UniProtKB-UniRule"/>
</dbReference>
<comment type="similarity">
    <text evidence="2 8">Belongs to the glycosyltransferase 92 family.</text>
</comment>
<keyword evidence="4 8" id="KW-0808">Transferase</keyword>
<evidence type="ECO:0000256" key="4">
    <source>
        <dbReference type="ARBA" id="ARBA00022679"/>
    </source>
</evidence>
<evidence type="ECO:0000256" key="7">
    <source>
        <dbReference type="ARBA" id="ARBA00023136"/>
    </source>
</evidence>
<protein>
    <recommendedName>
        <fullName evidence="8">Glycosyltransferase family 92 protein</fullName>
        <ecNumber evidence="8">2.4.1.-</ecNumber>
    </recommendedName>
</protein>
<dbReference type="Proteomes" id="UP000492821">
    <property type="component" value="Unassembled WGS sequence"/>
</dbReference>
<dbReference type="Pfam" id="PF01697">
    <property type="entry name" value="Glyco_transf_92"/>
    <property type="match status" value="1"/>
</dbReference>
<accession>A0A7E4VR58</accession>
<dbReference type="WBParaSite" id="Pan_g24177.t1">
    <property type="protein sequence ID" value="Pan_g24177.t1"/>
    <property type="gene ID" value="Pan_g24177"/>
</dbReference>
<dbReference type="PANTHER" id="PTHR21645">
    <property type="entry name" value="GLYCOSYLTRANSFERASE FAMILY 92 PROTEIN"/>
    <property type="match status" value="1"/>
</dbReference>
<keyword evidence="6" id="KW-1133">Transmembrane helix</keyword>
<name>A0A7E4VR58_PANRE</name>
<reference evidence="10" key="2">
    <citation type="submission" date="2020-10" db="UniProtKB">
        <authorList>
            <consortium name="WormBaseParasite"/>
        </authorList>
    </citation>
    <scope>IDENTIFICATION</scope>
</reference>
<evidence type="ECO:0000256" key="2">
    <source>
        <dbReference type="ARBA" id="ARBA00007647"/>
    </source>
</evidence>
<dbReference type="AlphaFoldDB" id="A0A7E4VR58"/>
<comment type="subcellular location">
    <subcellularLocation>
        <location evidence="1">Membrane</location>
        <topology evidence="1">Single-pass membrane protein</topology>
    </subcellularLocation>
</comment>
<evidence type="ECO:0000313" key="10">
    <source>
        <dbReference type="WBParaSite" id="Pan_g24177.t1"/>
    </source>
</evidence>
<evidence type="ECO:0000256" key="5">
    <source>
        <dbReference type="ARBA" id="ARBA00022692"/>
    </source>
</evidence>
<keyword evidence="9" id="KW-1185">Reference proteome</keyword>
<dbReference type="PANTHER" id="PTHR21645:SF2">
    <property type="entry name" value="GLYCOSYLTRANSFERASE FAMILY 92 PROTEIN F59C6.8"/>
    <property type="match status" value="1"/>
</dbReference>
<evidence type="ECO:0000313" key="9">
    <source>
        <dbReference type="Proteomes" id="UP000492821"/>
    </source>
</evidence>
<keyword evidence="3 8" id="KW-0328">Glycosyltransferase</keyword>
<evidence type="ECO:0000256" key="6">
    <source>
        <dbReference type="ARBA" id="ARBA00022989"/>
    </source>
</evidence>
<dbReference type="InterPro" id="IPR008166">
    <property type="entry name" value="Glyco_transf_92"/>
</dbReference>
<evidence type="ECO:0000256" key="1">
    <source>
        <dbReference type="ARBA" id="ARBA00004167"/>
    </source>
</evidence>
<dbReference type="InterPro" id="IPR052012">
    <property type="entry name" value="GTase_92"/>
</dbReference>
<evidence type="ECO:0000256" key="3">
    <source>
        <dbReference type="ARBA" id="ARBA00022676"/>
    </source>
</evidence>
<keyword evidence="7" id="KW-0472">Membrane</keyword>
<proteinExistence type="inferred from homology"/>